<proteinExistence type="predicted"/>
<sequence>MLKLLVVASAPVRNSIIFSLSVYILIYYVFSG</sequence>
<dbReference type="EMBL" id="VISQ01000002">
    <property type="protein sequence ID" value="TVZ61637.1"/>
    <property type="molecule type" value="Genomic_DNA"/>
</dbReference>
<comment type="caution">
    <text evidence="2">The sequence shown here is derived from an EMBL/GenBank/DDBJ whole genome shotgun (WGS) entry which is preliminary data.</text>
</comment>
<evidence type="ECO:0000256" key="1">
    <source>
        <dbReference type="SAM" id="Phobius"/>
    </source>
</evidence>
<protein>
    <submittedName>
        <fullName evidence="2">Uncharacterized protein</fullName>
    </submittedName>
</protein>
<keyword evidence="1" id="KW-0812">Transmembrane</keyword>
<name>A0A559SH00_SERFO</name>
<feature type="transmembrane region" description="Helical" evidence="1">
    <location>
        <begin position="12"/>
        <end position="30"/>
    </location>
</feature>
<reference evidence="2" key="2">
    <citation type="submission" date="2019-08" db="EMBL/GenBank/DDBJ databases">
        <title>Investigation of anaerobic lignin degradation for improved lignocellulosic biofuels.</title>
        <authorList>
            <person name="Deangelis K.PhD."/>
        </authorList>
    </citation>
    <scope>NUCLEOTIDE SEQUENCE [LARGE SCALE GENOMIC DNA]</scope>
    <source>
        <strain evidence="2">128R</strain>
    </source>
</reference>
<gene>
    <name evidence="2" type="ORF">FHU10_5335</name>
</gene>
<accession>A0A559SH00</accession>
<reference evidence="2" key="1">
    <citation type="submission" date="2019-06" db="EMBL/GenBank/DDBJ databases">
        <authorList>
            <person name="Deangelis K."/>
            <person name="Huntemann M."/>
            <person name="Clum A."/>
            <person name="Pillay M."/>
            <person name="Palaniappan K."/>
            <person name="Varghese N."/>
            <person name="Mikhailova N."/>
            <person name="Stamatis D."/>
            <person name="Reddy T."/>
            <person name="Daum C."/>
            <person name="Shapiro N."/>
            <person name="Ivanova N."/>
            <person name="Kyrpides N."/>
            <person name="Woyke T."/>
        </authorList>
    </citation>
    <scope>NUCLEOTIDE SEQUENCE [LARGE SCALE GENOMIC DNA]</scope>
    <source>
        <strain evidence="2">128R</strain>
    </source>
</reference>
<keyword evidence="1" id="KW-1133">Transmembrane helix</keyword>
<dbReference type="AlphaFoldDB" id="A0A559SH00"/>
<keyword evidence="1" id="KW-0472">Membrane</keyword>
<organism evidence="2">
    <name type="scientific">Serratia fonticola</name>
    <dbReference type="NCBI Taxonomy" id="47917"/>
    <lineage>
        <taxon>Bacteria</taxon>
        <taxon>Pseudomonadati</taxon>
        <taxon>Pseudomonadota</taxon>
        <taxon>Gammaproteobacteria</taxon>
        <taxon>Enterobacterales</taxon>
        <taxon>Yersiniaceae</taxon>
        <taxon>Serratia</taxon>
    </lineage>
</organism>
<evidence type="ECO:0000313" key="2">
    <source>
        <dbReference type="EMBL" id="TVZ61637.1"/>
    </source>
</evidence>